<dbReference type="GO" id="GO:0006882">
    <property type="term" value="P:intracellular zinc ion homeostasis"/>
    <property type="evidence" value="ECO:0007669"/>
    <property type="project" value="InterPro"/>
</dbReference>
<evidence type="ECO:0000256" key="1">
    <source>
        <dbReference type="ARBA" id="ARBA00004141"/>
    </source>
</evidence>
<evidence type="ECO:0000256" key="4">
    <source>
        <dbReference type="ARBA" id="ARBA00022989"/>
    </source>
</evidence>
<keyword evidence="5" id="KW-0406">Ion transport</keyword>
<dbReference type="NCBIfam" id="TIGR01297">
    <property type="entry name" value="CDF"/>
    <property type="match status" value="1"/>
</dbReference>
<feature type="transmembrane region" description="Helical" evidence="7">
    <location>
        <begin position="165"/>
        <end position="186"/>
    </location>
</feature>
<evidence type="ECO:0000256" key="6">
    <source>
        <dbReference type="ARBA" id="ARBA00023136"/>
    </source>
</evidence>
<gene>
    <name evidence="9" type="ORF">SAMN04488082_101299</name>
</gene>
<feature type="transmembrane region" description="Helical" evidence="7">
    <location>
        <begin position="122"/>
        <end position="145"/>
    </location>
</feature>
<dbReference type="InterPro" id="IPR002524">
    <property type="entry name" value="Cation_efflux"/>
</dbReference>
<dbReference type="EMBL" id="FORX01000001">
    <property type="protein sequence ID" value="SFJ09169.1"/>
    <property type="molecule type" value="Genomic_DNA"/>
</dbReference>
<dbReference type="InterPro" id="IPR058533">
    <property type="entry name" value="Cation_efflux_TM"/>
</dbReference>
<dbReference type="Pfam" id="PF01545">
    <property type="entry name" value="Cation_efflux"/>
    <property type="match status" value="1"/>
</dbReference>
<dbReference type="InterPro" id="IPR045316">
    <property type="entry name" value="Msc2-like"/>
</dbReference>
<sequence>MHNHSCSCGHDHHHNPDHGERGTRFVFWLTVITMAVEIFSGWIFGSMALLADGWHMASHAGAMAVAWFAYVWARKNADNPDLVFGAGKVNALAGFASAVGLILVALYMAGESLTRLFSPVPISFGPATLVAVLGLVINLVSAWWLRDEDHVHSHDHNLKAAYMHVLADALTSVLAIFALLGGKYYGLNWLDPVMGIVGALVIGRWAIGLMRETGWILLDRRADKDLHADILRRIEQGGEVRVRDLYVWNVGPRRLAGHLTVEDGTPRPPEYYKDLLSEVAHLERVTVEVHACPCPAESRDQVCPEADHA</sequence>
<evidence type="ECO:0000313" key="10">
    <source>
        <dbReference type="Proteomes" id="UP000198635"/>
    </source>
</evidence>
<dbReference type="OrthoDB" id="9809646at2"/>
<dbReference type="AlphaFoldDB" id="A0A1I3NJ21"/>
<evidence type="ECO:0000313" key="9">
    <source>
        <dbReference type="EMBL" id="SFJ09169.1"/>
    </source>
</evidence>
<dbReference type="GO" id="GO:0016020">
    <property type="term" value="C:membrane"/>
    <property type="evidence" value="ECO:0007669"/>
    <property type="project" value="UniProtKB-SubCell"/>
</dbReference>
<feature type="transmembrane region" description="Helical" evidence="7">
    <location>
        <begin position="56"/>
        <end position="73"/>
    </location>
</feature>
<evidence type="ECO:0000256" key="2">
    <source>
        <dbReference type="ARBA" id="ARBA00022448"/>
    </source>
</evidence>
<evidence type="ECO:0000256" key="7">
    <source>
        <dbReference type="SAM" id="Phobius"/>
    </source>
</evidence>
<dbReference type="PANTHER" id="PTHR45755">
    <property type="match status" value="1"/>
</dbReference>
<comment type="subcellular location">
    <subcellularLocation>
        <location evidence="1">Membrane</location>
        <topology evidence="1">Multi-pass membrane protein</topology>
    </subcellularLocation>
</comment>
<evidence type="ECO:0000259" key="8">
    <source>
        <dbReference type="Pfam" id="PF01545"/>
    </source>
</evidence>
<reference evidence="10" key="1">
    <citation type="submission" date="2016-10" db="EMBL/GenBank/DDBJ databases">
        <authorList>
            <person name="Varghese N."/>
            <person name="Submissions S."/>
        </authorList>
    </citation>
    <scope>NUCLEOTIDE SEQUENCE [LARGE SCALE GENOMIC DNA]</scope>
    <source>
        <strain evidence="10">DSM 5918</strain>
    </source>
</reference>
<dbReference type="PANTHER" id="PTHR45755:SF4">
    <property type="entry name" value="ZINC TRANSPORTER 7"/>
    <property type="match status" value="1"/>
</dbReference>
<name>A0A1I3NJ21_9BACT</name>
<dbReference type="InterPro" id="IPR027469">
    <property type="entry name" value="Cation_efflux_TMD_sf"/>
</dbReference>
<dbReference type="SUPFAM" id="SSF161111">
    <property type="entry name" value="Cation efflux protein transmembrane domain-like"/>
    <property type="match status" value="1"/>
</dbReference>
<feature type="transmembrane region" description="Helical" evidence="7">
    <location>
        <begin position="25"/>
        <end position="44"/>
    </location>
</feature>
<feature type="transmembrane region" description="Helical" evidence="7">
    <location>
        <begin position="89"/>
        <end position="110"/>
    </location>
</feature>
<keyword evidence="3 7" id="KW-0812">Transmembrane</keyword>
<accession>A0A1I3NJ21</accession>
<dbReference type="Gene3D" id="1.20.1510.10">
    <property type="entry name" value="Cation efflux protein transmembrane domain"/>
    <property type="match status" value="1"/>
</dbReference>
<evidence type="ECO:0000256" key="5">
    <source>
        <dbReference type="ARBA" id="ARBA00023065"/>
    </source>
</evidence>
<keyword evidence="2" id="KW-0813">Transport</keyword>
<dbReference type="Proteomes" id="UP000198635">
    <property type="component" value="Unassembled WGS sequence"/>
</dbReference>
<dbReference type="RefSeq" id="WP_092372365.1">
    <property type="nucleotide sequence ID" value="NZ_FORX01000001.1"/>
</dbReference>
<feature type="domain" description="Cation efflux protein transmembrane" evidence="8">
    <location>
        <begin position="26"/>
        <end position="218"/>
    </location>
</feature>
<evidence type="ECO:0000256" key="3">
    <source>
        <dbReference type="ARBA" id="ARBA00022692"/>
    </source>
</evidence>
<keyword evidence="6 7" id="KW-0472">Membrane</keyword>
<dbReference type="GO" id="GO:0005385">
    <property type="term" value="F:zinc ion transmembrane transporter activity"/>
    <property type="evidence" value="ECO:0007669"/>
    <property type="project" value="InterPro"/>
</dbReference>
<proteinExistence type="predicted"/>
<keyword evidence="10" id="KW-1185">Reference proteome</keyword>
<dbReference type="STRING" id="52560.SAMN04488082_101299"/>
<feature type="transmembrane region" description="Helical" evidence="7">
    <location>
        <begin position="192"/>
        <end position="210"/>
    </location>
</feature>
<keyword evidence="4 7" id="KW-1133">Transmembrane helix</keyword>
<protein>
    <submittedName>
        <fullName evidence="9">Cation diffusion facilitator family transporter</fullName>
    </submittedName>
</protein>
<organism evidence="9 10">
    <name type="scientific">Desulfomicrobium apsheronum</name>
    <dbReference type="NCBI Taxonomy" id="52560"/>
    <lineage>
        <taxon>Bacteria</taxon>
        <taxon>Pseudomonadati</taxon>
        <taxon>Thermodesulfobacteriota</taxon>
        <taxon>Desulfovibrionia</taxon>
        <taxon>Desulfovibrionales</taxon>
        <taxon>Desulfomicrobiaceae</taxon>
        <taxon>Desulfomicrobium</taxon>
    </lineage>
</organism>